<dbReference type="Pfam" id="PF20451">
    <property type="entry name" value="Calmod_bind_M"/>
    <property type="match status" value="1"/>
</dbReference>
<evidence type="ECO:0000259" key="2">
    <source>
        <dbReference type="Pfam" id="PF07887"/>
    </source>
</evidence>
<protein>
    <recommendedName>
        <fullName evidence="6">Calmodulin-binding protein</fullName>
    </recommendedName>
</protein>
<feature type="domain" description="Calmodulin binding protein central" evidence="3">
    <location>
        <begin position="248"/>
        <end position="311"/>
    </location>
</feature>
<proteinExistence type="predicted"/>
<dbReference type="GO" id="GO:0005516">
    <property type="term" value="F:calmodulin binding"/>
    <property type="evidence" value="ECO:0007669"/>
    <property type="project" value="InterPro"/>
</dbReference>
<evidence type="ECO:0000313" key="5">
    <source>
        <dbReference type="Proteomes" id="UP001374584"/>
    </source>
</evidence>
<dbReference type="PANTHER" id="PTHR31713">
    <property type="entry name" value="OS02G0177800 PROTEIN"/>
    <property type="match status" value="1"/>
</dbReference>
<comment type="caution">
    <text evidence="4">The sequence shown here is derived from an EMBL/GenBank/DDBJ whole genome shotgun (WGS) entry which is preliminary data.</text>
</comment>
<dbReference type="Proteomes" id="UP001374584">
    <property type="component" value="Unassembled WGS sequence"/>
</dbReference>
<feature type="compositionally biased region" description="Basic and acidic residues" evidence="1">
    <location>
        <begin position="11"/>
        <end position="27"/>
    </location>
</feature>
<evidence type="ECO:0008006" key="6">
    <source>
        <dbReference type="Google" id="ProtNLM"/>
    </source>
</evidence>
<evidence type="ECO:0000256" key="1">
    <source>
        <dbReference type="SAM" id="MobiDB-lite"/>
    </source>
</evidence>
<evidence type="ECO:0000259" key="3">
    <source>
        <dbReference type="Pfam" id="PF20451"/>
    </source>
</evidence>
<dbReference type="PANTHER" id="PTHR31713:SF92">
    <property type="entry name" value="CALMODULIN-BINDING PROTEIN"/>
    <property type="match status" value="1"/>
</dbReference>
<sequence>MESNRQSQQEEELRGDQEQRRERRDSQLSETFPIIGSSRYVRLIFDKLCPYLADTIRNLAREELERLLVSRPISIQTEISRARRCLKLVFRNKLPDTIYTFSKIKDGDNNPLEVVLWDIESGSVVSDEDDPLSSIKVEICVFDGEFGSDGTENWSKDEFNSKILRQRANRGLLLKGDTVIELKNGVGFLDKLSFTDNSCWIRTRHFRLGVKVVKSTLNDAVNIREGISKRFIVKNYRSELNKRQNPSLDEEVWHLKHISKKGKGFEQLSKSGIYTVEDLLKEHETNPSSLQEKLGKISKRKREEIIKQAKKAKHDKTVAEMISDGQNYQLENNTSNSDQMLEGSEEMSLIWSALDGSSSPPDVNPWSFTGDDEVTKEIACKQLCWNLMVPPQP</sequence>
<dbReference type="EMBL" id="JAYMYR010000002">
    <property type="protein sequence ID" value="KAK7379190.1"/>
    <property type="molecule type" value="Genomic_DNA"/>
</dbReference>
<reference evidence="4 5" key="1">
    <citation type="submission" date="2024-01" db="EMBL/GenBank/DDBJ databases">
        <title>The genomes of 5 underutilized Papilionoideae crops provide insights into root nodulation and disease resistanc.</title>
        <authorList>
            <person name="Jiang F."/>
        </authorList>
    </citation>
    <scope>NUCLEOTIDE SEQUENCE [LARGE SCALE GENOMIC DNA]</scope>
    <source>
        <strain evidence="4">JINMINGXINNONG_FW02</strain>
        <tissue evidence="4">Leaves</tissue>
    </source>
</reference>
<keyword evidence="5" id="KW-1185">Reference proteome</keyword>
<name>A0AAN9RJU3_PHACN</name>
<dbReference type="GO" id="GO:0043565">
    <property type="term" value="F:sequence-specific DNA binding"/>
    <property type="evidence" value="ECO:0007669"/>
    <property type="project" value="TreeGrafter"/>
</dbReference>
<dbReference type="GO" id="GO:0080142">
    <property type="term" value="P:regulation of salicylic acid biosynthetic process"/>
    <property type="evidence" value="ECO:0007669"/>
    <property type="project" value="TreeGrafter"/>
</dbReference>
<evidence type="ECO:0000313" key="4">
    <source>
        <dbReference type="EMBL" id="KAK7379190.1"/>
    </source>
</evidence>
<dbReference type="Pfam" id="PF07887">
    <property type="entry name" value="Calmodulin_bind"/>
    <property type="match status" value="1"/>
</dbReference>
<feature type="region of interest" description="Disordered" evidence="1">
    <location>
        <begin position="1"/>
        <end position="27"/>
    </location>
</feature>
<accession>A0AAN9RJU3</accession>
<dbReference type="GO" id="GO:0003700">
    <property type="term" value="F:DNA-binding transcription factor activity"/>
    <property type="evidence" value="ECO:0007669"/>
    <property type="project" value="TreeGrafter"/>
</dbReference>
<dbReference type="InterPro" id="IPR046831">
    <property type="entry name" value="Calmodulin_bind_N"/>
</dbReference>
<gene>
    <name evidence="4" type="ORF">VNO80_04643</name>
</gene>
<dbReference type="InterPro" id="IPR012416">
    <property type="entry name" value="CBP60"/>
</dbReference>
<organism evidence="4 5">
    <name type="scientific">Phaseolus coccineus</name>
    <name type="common">Scarlet runner bean</name>
    <name type="synonym">Phaseolus multiflorus</name>
    <dbReference type="NCBI Taxonomy" id="3886"/>
    <lineage>
        <taxon>Eukaryota</taxon>
        <taxon>Viridiplantae</taxon>
        <taxon>Streptophyta</taxon>
        <taxon>Embryophyta</taxon>
        <taxon>Tracheophyta</taxon>
        <taxon>Spermatophyta</taxon>
        <taxon>Magnoliopsida</taxon>
        <taxon>eudicotyledons</taxon>
        <taxon>Gunneridae</taxon>
        <taxon>Pentapetalae</taxon>
        <taxon>rosids</taxon>
        <taxon>fabids</taxon>
        <taxon>Fabales</taxon>
        <taxon>Fabaceae</taxon>
        <taxon>Papilionoideae</taxon>
        <taxon>50 kb inversion clade</taxon>
        <taxon>NPAAA clade</taxon>
        <taxon>indigoferoid/millettioid clade</taxon>
        <taxon>Phaseoleae</taxon>
        <taxon>Phaseolus</taxon>
    </lineage>
</organism>
<dbReference type="InterPro" id="IPR046830">
    <property type="entry name" value="Calmod_bind_M"/>
</dbReference>
<feature type="domain" description="Calmodulin binding protein-like N-terminal" evidence="2">
    <location>
        <begin position="86"/>
        <end position="235"/>
    </location>
</feature>
<dbReference type="GO" id="GO:0005634">
    <property type="term" value="C:nucleus"/>
    <property type="evidence" value="ECO:0007669"/>
    <property type="project" value="TreeGrafter"/>
</dbReference>
<dbReference type="AlphaFoldDB" id="A0AAN9RJU3"/>